<accession>A0A4Z2IMX6</accession>
<feature type="region of interest" description="Disordered" evidence="1">
    <location>
        <begin position="118"/>
        <end position="140"/>
    </location>
</feature>
<feature type="compositionally biased region" description="Low complexity" evidence="1">
    <location>
        <begin position="227"/>
        <end position="241"/>
    </location>
</feature>
<feature type="region of interest" description="Disordered" evidence="1">
    <location>
        <begin position="1"/>
        <end position="24"/>
    </location>
</feature>
<reference evidence="2 3" key="1">
    <citation type="submission" date="2019-03" db="EMBL/GenBank/DDBJ databases">
        <title>First draft genome of Liparis tanakae, snailfish: a comprehensive survey of snailfish specific genes.</title>
        <authorList>
            <person name="Kim W."/>
            <person name="Song I."/>
            <person name="Jeong J.-H."/>
            <person name="Kim D."/>
            <person name="Kim S."/>
            <person name="Ryu S."/>
            <person name="Song J.Y."/>
            <person name="Lee S.K."/>
        </authorList>
    </citation>
    <scope>NUCLEOTIDE SEQUENCE [LARGE SCALE GENOMIC DNA]</scope>
    <source>
        <tissue evidence="2">Muscle</tissue>
    </source>
</reference>
<feature type="compositionally biased region" description="Basic and acidic residues" evidence="1">
    <location>
        <begin position="127"/>
        <end position="137"/>
    </location>
</feature>
<dbReference type="EMBL" id="SRLO01000070">
    <property type="protein sequence ID" value="TNN78834.1"/>
    <property type="molecule type" value="Genomic_DNA"/>
</dbReference>
<keyword evidence="3" id="KW-1185">Reference proteome</keyword>
<comment type="caution">
    <text evidence="2">The sequence shown here is derived from an EMBL/GenBank/DDBJ whole genome shotgun (WGS) entry which is preliminary data.</text>
</comment>
<dbReference type="Proteomes" id="UP000314294">
    <property type="component" value="Unassembled WGS sequence"/>
</dbReference>
<organism evidence="2 3">
    <name type="scientific">Liparis tanakae</name>
    <name type="common">Tanaka's snailfish</name>
    <dbReference type="NCBI Taxonomy" id="230148"/>
    <lineage>
        <taxon>Eukaryota</taxon>
        <taxon>Metazoa</taxon>
        <taxon>Chordata</taxon>
        <taxon>Craniata</taxon>
        <taxon>Vertebrata</taxon>
        <taxon>Euteleostomi</taxon>
        <taxon>Actinopterygii</taxon>
        <taxon>Neopterygii</taxon>
        <taxon>Teleostei</taxon>
        <taxon>Neoteleostei</taxon>
        <taxon>Acanthomorphata</taxon>
        <taxon>Eupercaria</taxon>
        <taxon>Perciformes</taxon>
        <taxon>Cottioidei</taxon>
        <taxon>Cottales</taxon>
        <taxon>Liparidae</taxon>
        <taxon>Liparis</taxon>
    </lineage>
</organism>
<name>A0A4Z2IMX6_9TELE</name>
<evidence type="ECO:0000313" key="3">
    <source>
        <dbReference type="Proteomes" id="UP000314294"/>
    </source>
</evidence>
<feature type="compositionally biased region" description="Polar residues" evidence="1">
    <location>
        <begin position="216"/>
        <end position="226"/>
    </location>
</feature>
<feature type="region of interest" description="Disordered" evidence="1">
    <location>
        <begin position="180"/>
        <end position="243"/>
    </location>
</feature>
<protein>
    <submittedName>
        <fullName evidence="2">Uncharacterized protein</fullName>
    </submittedName>
</protein>
<gene>
    <name evidence="2" type="ORF">EYF80_011004</name>
</gene>
<evidence type="ECO:0000313" key="2">
    <source>
        <dbReference type="EMBL" id="TNN78834.1"/>
    </source>
</evidence>
<proteinExistence type="predicted"/>
<dbReference type="AlphaFoldDB" id="A0A4Z2IMX6"/>
<sequence length="268" mass="28301">MLGGAYQKSGLRVGSSPRDANESGCGACELTRNLPVSDAVRRRCLELQRRGRRPRGGRLLPAPSAESLSGNTEPMLIHVSHLRSPDGRRTLSSTALLQEDVTELLLLSVLLLQPVSSEAAEDEQGDEALHRGTDARSRYSGRGRCASRRCAAKAPLGILLSSCVLSRLGGGGGGGAGWREGALATTGSPGGFSTADSAHSAAHPRRAAGNRPVSCNLPTAPTPSRRSSCAPPTSTHASPTPNKHSQICRWWCWRWCSPLSAARLLQAE</sequence>
<evidence type="ECO:0000256" key="1">
    <source>
        <dbReference type="SAM" id="MobiDB-lite"/>
    </source>
</evidence>